<comment type="caution">
    <text evidence="7">The sequence shown here is derived from an EMBL/GenBank/DDBJ whole genome shotgun (WGS) entry which is preliminary data.</text>
</comment>
<dbReference type="Gene3D" id="3.30.565.10">
    <property type="entry name" value="Histidine kinase-like ATPase, C-terminal domain"/>
    <property type="match status" value="1"/>
</dbReference>
<dbReference type="PANTHER" id="PTHR43304">
    <property type="entry name" value="PHYTOCHROME-LIKE PROTEIN CPH1"/>
    <property type="match status" value="1"/>
</dbReference>
<dbReference type="PROSITE" id="PS50109">
    <property type="entry name" value="HIS_KIN"/>
    <property type="match status" value="1"/>
</dbReference>
<name>A0ABQ2GXL1_9DEIO</name>
<dbReference type="InterPro" id="IPR003661">
    <property type="entry name" value="HisK_dim/P_dom"/>
</dbReference>
<dbReference type="SMART" id="SM00065">
    <property type="entry name" value="GAF"/>
    <property type="match status" value="2"/>
</dbReference>
<dbReference type="Gene3D" id="1.10.287.130">
    <property type="match status" value="1"/>
</dbReference>
<evidence type="ECO:0000256" key="2">
    <source>
        <dbReference type="ARBA" id="ARBA00012438"/>
    </source>
</evidence>
<proteinExistence type="predicted"/>
<dbReference type="RefSeq" id="WP_188904854.1">
    <property type="nucleotide sequence ID" value="NZ_BMOM01000026.1"/>
</dbReference>
<dbReference type="SUPFAM" id="SSF55781">
    <property type="entry name" value="GAF domain-like"/>
    <property type="match status" value="3"/>
</dbReference>
<gene>
    <name evidence="7" type="ORF">GCM10010841_26680</name>
</gene>
<dbReference type="PRINTS" id="PR00344">
    <property type="entry name" value="BCTRLSENSOR"/>
</dbReference>
<dbReference type="InterPro" id="IPR003018">
    <property type="entry name" value="GAF"/>
</dbReference>
<dbReference type="SUPFAM" id="SSF47384">
    <property type="entry name" value="Homodimeric domain of signal transducing histidine kinase"/>
    <property type="match status" value="1"/>
</dbReference>
<feature type="domain" description="Histidine kinase" evidence="6">
    <location>
        <begin position="534"/>
        <end position="747"/>
    </location>
</feature>
<evidence type="ECO:0000256" key="5">
    <source>
        <dbReference type="ARBA" id="ARBA00022777"/>
    </source>
</evidence>
<dbReference type="InterPro" id="IPR052162">
    <property type="entry name" value="Sensor_kinase/Photoreceptor"/>
</dbReference>
<keyword evidence="4" id="KW-0808">Transferase</keyword>
<dbReference type="SMART" id="SM00387">
    <property type="entry name" value="HATPase_c"/>
    <property type="match status" value="1"/>
</dbReference>
<keyword evidence="8" id="KW-1185">Reference proteome</keyword>
<sequence>MTEALTTARTQHDVFGVVLPVMLGALDADVVTALLMDDTGTRLDCAATRGHPGTALYGQGGLPDKDGLADTPGPVWDALKNRSPLFFETRSALAQAYPGWTTRTEGGAATAVLPLVLGGRPLGALVVEFGETHIFAPEERQFLGILAAQCAVSLGHARLGQDLEAQEAARAAEPEEQRGALAAFYAYQEAVGSENDVLVLARQAGKVVRANLPHVSAVYYALEGERWKAQVWSEDVPPEVVAQMTEGVPTDAPNFHEAAQSGSPRFVDGWDASSNSLPSATSYGAAAFLPLVIGGHTRGLFAVGTREAHAWTERDQALVRAVARGLTIALDRTESARHLAQQNAELEARTRALEAFAELTRDLAVHSDADTLIERAMQVVLSLLPHGMALFYQKRAHRWRATAQVGGAGTPALQAVIDQGFPVGHIPTLDLPDQTGEGLFQDVYDQTRDVAPELVSHLRAVATLPVWVNGRVLGIFNVALFEGWCWSPADRAVLETAARSLGLALEGAQTVNQLAQRTWELERSNAELEQFAYVASHDLQAPIRAVTSFAGIIERRYGTQLDERGRMYVQQIVHGGEQMKRLIDNLLAFSRLHTRRQELVPVDSAAVFDTVVGRLQTGPLPSGASVTRQKLPVVCADAPQLDQLLQNLISNGLKYRREGVPPQVRVWAERDGAWWRFAVSDNGIGIEQQYFERIFVIFQRLHGQEEYEGTGIGLAVCQKIIERHGGRLWVESRPGQGSTFFFTLPQA</sequence>
<keyword evidence="3" id="KW-0597">Phosphoprotein</keyword>
<dbReference type="EMBL" id="BMOM01000026">
    <property type="protein sequence ID" value="GGM17076.1"/>
    <property type="molecule type" value="Genomic_DNA"/>
</dbReference>
<protein>
    <recommendedName>
        <fullName evidence="2">histidine kinase</fullName>
        <ecNumber evidence="2">2.7.13.3</ecNumber>
    </recommendedName>
</protein>
<dbReference type="InterPro" id="IPR036890">
    <property type="entry name" value="HATPase_C_sf"/>
</dbReference>
<accession>A0ABQ2GXL1</accession>
<organism evidence="7 8">
    <name type="scientific">Deinococcus aerophilus</name>
    <dbReference type="NCBI Taxonomy" id="522488"/>
    <lineage>
        <taxon>Bacteria</taxon>
        <taxon>Thermotogati</taxon>
        <taxon>Deinococcota</taxon>
        <taxon>Deinococci</taxon>
        <taxon>Deinococcales</taxon>
        <taxon>Deinococcaceae</taxon>
        <taxon>Deinococcus</taxon>
    </lineage>
</organism>
<dbReference type="Pfam" id="PF01590">
    <property type="entry name" value="GAF"/>
    <property type="match status" value="1"/>
</dbReference>
<dbReference type="Pfam" id="PF02518">
    <property type="entry name" value="HATPase_c"/>
    <property type="match status" value="1"/>
</dbReference>
<evidence type="ECO:0000256" key="1">
    <source>
        <dbReference type="ARBA" id="ARBA00000085"/>
    </source>
</evidence>
<comment type="catalytic activity">
    <reaction evidence="1">
        <text>ATP + protein L-histidine = ADP + protein N-phospho-L-histidine.</text>
        <dbReference type="EC" id="2.7.13.3"/>
    </reaction>
</comment>
<dbReference type="Pfam" id="PF00512">
    <property type="entry name" value="HisKA"/>
    <property type="match status" value="1"/>
</dbReference>
<dbReference type="InterPro" id="IPR003594">
    <property type="entry name" value="HATPase_dom"/>
</dbReference>
<dbReference type="InterPro" id="IPR004358">
    <property type="entry name" value="Sig_transdc_His_kin-like_C"/>
</dbReference>
<dbReference type="CDD" id="cd00082">
    <property type="entry name" value="HisKA"/>
    <property type="match status" value="1"/>
</dbReference>
<dbReference type="InterPro" id="IPR005467">
    <property type="entry name" value="His_kinase_dom"/>
</dbReference>
<dbReference type="PANTHER" id="PTHR43304:SF1">
    <property type="entry name" value="PAC DOMAIN-CONTAINING PROTEIN"/>
    <property type="match status" value="1"/>
</dbReference>
<dbReference type="EC" id="2.7.13.3" evidence="2"/>
<keyword evidence="5" id="KW-0418">Kinase</keyword>
<evidence type="ECO:0000256" key="3">
    <source>
        <dbReference type="ARBA" id="ARBA00022553"/>
    </source>
</evidence>
<evidence type="ECO:0000256" key="4">
    <source>
        <dbReference type="ARBA" id="ARBA00022679"/>
    </source>
</evidence>
<dbReference type="Proteomes" id="UP000661918">
    <property type="component" value="Unassembled WGS sequence"/>
</dbReference>
<evidence type="ECO:0000313" key="8">
    <source>
        <dbReference type="Proteomes" id="UP000661918"/>
    </source>
</evidence>
<dbReference type="Gene3D" id="3.30.450.40">
    <property type="match status" value="3"/>
</dbReference>
<reference evidence="8" key="1">
    <citation type="journal article" date="2019" name="Int. J. Syst. Evol. Microbiol.">
        <title>The Global Catalogue of Microorganisms (GCM) 10K type strain sequencing project: providing services to taxonomists for standard genome sequencing and annotation.</title>
        <authorList>
            <consortium name="The Broad Institute Genomics Platform"/>
            <consortium name="The Broad Institute Genome Sequencing Center for Infectious Disease"/>
            <person name="Wu L."/>
            <person name="Ma J."/>
        </authorList>
    </citation>
    <scope>NUCLEOTIDE SEQUENCE [LARGE SCALE GENOMIC DNA]</scope>
    <source>
        <strain evidence="8">JCM 15443</strain>
    </source>
</reference>
<dbReference type="SUPFAM" id="SSF55874">
    <property type="entry name" value="ATPase domain of HSP90 chaperone/DNA topoisomerase II/histidine kinase"/>
    <property type="match status" value="1"/>
</dbReference>
<dbReference type="SMART" id="SM00388">
    <property type="entry name" value="HisKA"/>
    <property type="match status" value="1"/>
</dbReference>
<dbReference type="InterPro" id="IPR036097">
    <property type="entry name" value="HisK_dim/P_sf"/>
</dbReference>
<evidence type="ECO:0000313" key="7">
    <source>
        <dbReference type="EMBL" id="GGM17076.1"/>
    </source>
</evidence>
<dbReference type="CDD" id="cd16921">
    <property type="entry name" value="HATPase_FilI-like"/>
    <property type="match status" value="1"/>
</dbReference>
<evidence type="ECO:0000259" key="6">
    <source>
        <dbReference type="PROSITE" id="PS50109"/>
    </source>
</evidence>
<dbReference type="InterPro" id="IPR029016">
    <property type="entry name" value="GAF-like_dom_sf"/>
</dbReference>
<dbReference type="Pfam" id="PF13185">
    <property type="entry name" value="GAF_2"/>
    <property type="match status" value="2"/>
</dbReference>